<dbReference type="RefSeq" id="WP_015343414.1">
    <property type="nucleotide sequence ID" value="NZ_JAADZA010000015.1"/>
</dbReference>
<evidence type="ECO:0000313" key="8">
    <source>
        <dbReference type="EMBL" id="NEV12456.1"/>
    </source>
</evidence>
<comment type="caution">
    <text evidence="8">The sequence shown here is derived from an EMBL/GenBank/DDBJ whole genome shotgun (WGS) entry which is preliminary data.</text>
</comment>
<evidence type="ECO:0000313" key="7">
    <source>
        <dbReference type="EMBL" id="MBB6494200.1"/>
    </source>
</evidence>
<feature type="domain" description="FAD/NAD(P)-binding" evidence="5">
    <location>
        <begin position="4"/>
        <end position="299"/>
    </location>
</feature>
<dbReference type="Pfam" id="PF07992">
    <property type="entry name" value="Pyr_redox_2"/>
    <property type="match status" value="1"/>
</dbReference>
<keyword evidence="3" id="KW-0274">FAD</keyword>
<dbReference type="GO" id="GO:0051213">
    <property type="term" value="F:dioxygenase activity"/>
    <property type="evidence" value="ECO:0007669"/>
    <property type="project" value="UniProtKB-KW"/>
</dbReference>
<protein>
    <submittedName>
        <fullName evidence="7">3-phenylpropionate/trans-cinnamate dioxygenase ferredoxin reductase subunit</fullName>
        <ecNumber evidence="7">1.18.1.3</ecNumber>
    </submittedName>
    <submittedName>
        <fullName evidence="8">FAD-dependent oxidoreductase</fullName>
    </submittedName>
</protein>
<dbReference type="Proteomes" id="UP000526625">
    <property type="component" value="Unassembled WGS sequence"/>
</dbReference>
<dbReference type="SUPFAM" id="SSF51905">
    <property type="entry name" value="FAD/NAD(P)-binding domain"/>
    <property type="match status" value="1"/>
</dbReference>
<dbReference type="SUPFAM" id="SSF55424">
    <property type="entry name" value="FAD/NAD-linked reductases, dimerisation (C-terminal) domain"/>
    <property type="match status" value="1"/>
</dbReference>
<proteinExistence type="predicted"/>
<gene>
    <name evidence="7" type="ORF">GGD45_004641</name>
    <name evidence="8" type="ORF">GXW80_15795</name>
</gene>
<evidence type="ECO:0000256" key="4">
    <source>
        <dbReference type="ARBA" id="ARBA00023002"/>
    </source>
</evidence>
<dbReference type="EMBL" id="JAADZA010000015">
    <property type="protein sequence ID" value="NEV12456.1"/>
    <property type="molecule type" value="Genomic_DNA"/>
</dbReference>
<dbReference type="Gene3D" id="3.30.390.30">
    <property type="match status" value="1"/>
</dbReference>
<keyword evidence="4 7" id="KW-0560">Oxidoreductase</keyword>
<reference evidence="8 9" key="1">
    <citation type="submission" date="2020-02" db="EMBL/GenBank/DDBJ databases">
        <title>Draft genome sequence of Rhizobium tropici.</title>
        <authorList>
            <person name="Khayi S."/>
            <person name="Jemo M."/>
        </authorList>
    </citation>
    <scope>NUCLEOTIDE SEQUENCE [LARGE SCALE GENOMIC DNA]</scope>
    <source>
        <strain evidence="8 9">A12</strain>
    </source>
</reference>
<dbReference type="GO" id="GO:0008860">
    <property type="term" value="F:ferredoxin-NAD+ reductase activity"/>
    <property type="evidence" value="ECO:0007669"/>
    <property type="project" value="UniProtKB-EC"/>
</dbReference>
<dbReference type="InterPro" id="IPR036188">
    <property type="entry name" value="FAD/NAD-bd_sf"/>
</dbReference>
<reference evidence="7 10" key="2">
    <citation type="submission" date="2020-08" db="EMBL/GenBank/DDBJ databases">
        <title>Genomic Encyclopedia of Type Strains, Phase IV (KMG-V): Genome sequencing to study the core and pangenomes of soil and plant-associated prokaryotes.</title>
        <authorList>
            <person name="Whitman W."/>
        </authorList>
    </citation>
    <scope>NUCLEOTIDE SEQUENCE [LARGE SCALE GENOMIC DNA]</scope>
    <source>
        <strain evidence="7 10">SEMIA 4059</strain>
    </source>
</reference>
<dbReference type="Proteomes" id="UP000471190">
    <property type="component" value="Unassembled WGS sequence"/>
</dbReference>
<dbReference type="GO" id="GO:0016651">
    <property type="term" value="F:oxidoreductase activity, acting on NAD(P)H"/>
    <property type="evidence" value="ECO:0007669"/>
    <property type="project" value="TreeGrafter"/>
</dbReference>
<dbReference type="PRINTS" id="PR00411">
    <property type="entry name" value="PNDRDTASEI"/>
</dbReference>
<dbReference type="InterPro" id="IPR050446">
    <property type="entry name" value="FAD-oxidoreductase/Apoptosis"/>
</dbReference>
<dbReference type="InterPro" id="IPR016156">
    <property type="entry name" value="FAD/NAD-linked_Rdtase_dimer_sf"/>
</dbReference>
<dbReference type="Pfam" id="PF14759">
    <property type="entry name" value="Reductase_C"/>
    <property type="match status" value="1"/>
</dbReference>
<keyword evidence="10" id="KW-1185">Reference proteome</keyword>
<evidence type="ECO:0000313" key="9">
    <source>
        <dbReference type="Proteomes" id="UP000471190"/>
    </source>
</evidence>
<dbReference type="AlphaFoldDB" id="A0A6P1C7U2"/>
<dbReference type="Gene3D" id="3.50.50.60">
    <property type="entry name" value="FAD/NAD(P)-binding domain"/>
    <property type="match status" value="2"/>
</dbReference>
<dbReference type="PANTHER" id="PTHR43557:SF2">
    <property type="entry name" value="RIESKE DOMAIN-CONTAINING PROTEIN-RELATED"/>
    <property type="match status" value="1"/>
</dbReference>
<evidence type="ECO:0000256" key="1">
    <source>
        <dbReference type="ARBA" id="ARBA00001974"/>
    </source>
</evidence>
<feature type="domain" description="Reductase C-terminal" evidence="6">
    <location>
        <begin position="318"/>
        <end position="406"/>
    </location>
</feature>
<name>A0A6P1C7U2_RHITR</name>
<dbReference type="InterPro" id="IPR023753">
    <property type="entry name" value="FAD/NAD-binding_dom"/>
</dbReference>
<dbReference type="PANTHER" id="PTHR43557">
    <property type="entry name" value="APOPTOSIS-INDUCING FACTOR 1"/>
    <property type="match status" value="1"/>
</dbReference>
<dbReference type="InterPro" id="IPR028202">
    <property type="entry name" value="Reductase_C"/>
</dbReference>
<evidence type="ECO:0000313" key="10">
    <source>
        <dbReference type="Proteomes" id="UP000526625"/>
    </source>
</evidence>
<keyword evidence="2" id="KW-0285">Flavoprotein</keyword>
<dbReference type="EMBL" id="JACHBF010000015">
    <property type="protein sequence ID" value="MBB6494200.1"/>
    <property type="molecule type" value="Genomic_DNA"/>
</dbReference>
<dbReference type="GO" id="GO:0005737">
    <property type="term" value="C:cytoplasm"/>
    <property type="evidence" value="ECO:0007669"/>
    <property type="project" value="TreeGrafter"/>
</dbReference>
<sequence>MAHFVIIGAGECGARAAFALREKGFGGDITLIGTEPLAPYERPPLSKAGTDQAPEPKFIATLERYPEQSIDLKLGTTVIALDPATKTVKLSDEQTLTYDKLLLATGAAARGFPGVDSTSLRIRVLRTHADAVALHAALHPGRHIAVVGGGFIGLELAATARIRGADVTVIEGLPRVLKRGVPEEIAEAITERHRQEGVDIRCGQTIEALQEETDKVVVRLAGGEVISADLLLVGIGALPNVALAAEAGLAIDNGIAVNERLETSHTDIFAAGDCCSFPLSLYGGRRVRLESWRNAQEQANLAAANMLGESAEMSAVPWFWSDQYDFTLQIAGLADDAVTHVRRDLDDEAFILFHLGADGRLLAASGIGRGNAIARDIRLAEMLIATRAHPDHAALAASSVKLKSLLAA</sequence>
<keyword evidence="7" id="KW-0223">Dioxygenase</keyword>
<evidence type="ECO:0000256" key="2">
    <source>
        <dbReference type="ARBA" id="ARBA00022630"/>
    </source>
</evidence>
<evidence type="ECO:0000259" key="5">
    <source>
        <dbReference type="Pfam" id="PF07992"/>
    </source>
</evidence>
<organism evidence="8 9">
    <name type="scientific">Rhizobium tropici</name>
    <dbReference type="NCBI Taxonomy" id="398"/>
    <lineage>
        <taxon>Bacteria</taxon>
        <taxon>Pseudomonadati</taxon>
        <taxon>Pseudomonadota</taxon>
        <taxon>Alphaproteobacteria</taxon>
        <taxon>Hyphomicrobiales</taxon>
        <taxon>Rhizobiaceae</taxon>
        <taxon>Rhizobium/Agrobacterium group</taxon>
        <taxon>Rhizobium</taxon>
    </lineage>
</organism>
<comment type="cofactor">
    <cofactor evidence="1">
        <name>FAD</name>
        <dbReference type="ChEBI" id="CHEBI:57692"/>
    </cofactor>
</comment>
<dbReference type="EC" id="1.18.1.3" evidence="7"/>
<evidence type="ECO:0000256" key="3">
    <source>
        <dbReference type="ARBA" id="ARBA00022827"/>
    </source>
</evidence>
<evidence type="ECO:0000259" key="6">
    <source>
        <dbReference type="Pfam" id="PF14759"/>
    </source>
</evidence>
<accession>A0A6P1C7U2</accession>
<dbReference type="PRINTS" id="PR00368">
    <property type="entry name" value="FADPNR"/>
</dbReference>